<sequence length="134" mass="14810">MYKNSDKPIQILDEVGCLGTKEATDAIMEIPQNEVVAIIPQDVPPIVESAPQIMEPTNLDIRNSKKDNQLENVVQPHISPTEEVDQTSKGQEDLPMLNQNSNMNDVVLEEAVNNTLTISEGLIISNSMNDLSLR</sequence>
<dbReference type="AlphaFoldDB" id="A0ABD2Y9V5"/>
<evidence type="ECO:0000313" key="2">
    <source>
        <dbReference type="EMBL" id="KAL3504253.1"/>
    </source>
</evidence>
<dbReference type="Proteomes" id="UP001630127">
    <property type="component" value="Unassembled WGS sequence"/>
</dbReference>
<gene>
    <name evidence="2" type="ORF">ACH5RR_034094</name>
</gene>
<organism evidence="2 3">
    <name type="scientific">Cinchona calisaya</name>
    <dbReference type="NCBI Taxonomy" id="153742"/>
    <lineage>
        <taxon>Eukaryota</taxon>
        <taxon>Viridiplantae</taxon>
        <taxon>Streptophyta</taxon>
        <taxon>Embryophyta</taxon>
        <taxon>Tracheophyta</taxon>
        <taxon>Spermatophyta</taxon>
        <taxon>Magnoliopsida</taxon>
        <taxon>eudicotyledons</taxon>
        <taxon>Gunneridae</taxon>
        <taxon>Pentapetalae</taxon>
        <taxon>asterids</taxon>
        <taxon>lamiids</taxon>
        <taxon>Gentianales</taxon>
        <taxon>Rubiaceae</taxon>
        <taxon>Cinchonoideae</taxon>
        <taxon>Cinchoneae</taxon>
        <taxon>Cinchona</taxon>
    </lineage>
</organism>
<accession>A0ABD2Y9V5</accession>
<keyword evidence="3" id="KW-1185">Reference proteome</keyword>
<feature type="region of interest" description="Disordered" evidence="1">
    <location>
        <begin position="62"/>
        <end position="98"/>
    </location>
</feature>
<name>A0ABD2Y9V5_9GENT</name>
<evidence type="ECO:0000256" key="1">
    <source>
        <dbReference type="SAM" id="MobiDB-lite"/>
    </source>
</evidence>
<reference evidence="2 3" key="1">
    <citation type="submission" date="2024-11" db="EMBL/GenBank/DDBJ databases">
        <title>A near-complete genome assembly of Cinchona calisaya.</title>
        <authorList>
            <person name="Lian D.C."/>
            <person name="Zhao X.W."/>
            <person name="Wei L."/>
        </authorList>
    </citation>
    <scope>NUCLEOTIDE SEQUENCE [LARGE SCALE GENOMIC DNA]</scope>
    <source>
        <tissue evidence="2">Nenye</tissue>
    </source>
</reference>
<protein>
    <submittedName>
        <fullName evidence="2">Uncharacterized protein</fullName>
    </submittedName>
</protein>
<comment type="caution">
    <text evidence="2">The sequence shown here is derived from an EMBL/GenBank/DDBJ whole genome shotgun (WGS) entry which is preliminary data.</text>
</comment>
<proteinExistence type="predicted"/>
<dbReference type="EMBL" id="JBJUIK010000014">
    <property type="protein sequence ID" value="KAL3504253.1"/>
    <property type="molecule type" value="Genomic_DNA"/>
</dbReference>
<evidence type="ECO:0000313" key="3">
    <source>
        <dbReference type="Proteomes" id="UP001630127"/>
    </source>
</evidence>